<reference evidence="1 2" key="1">
    <citation type="submission" date="2018-11" db="EMBL/GenBank/DDBJ databases">
        <title>Draft genome sequence of Ferruginibacter sp. BO-59.</title>
        <authorList>
            <person name="Im W.T."/>
        </authorList>
    </citation>
    <scope>NUCLEOTIDE SEQUENCE [LARGE SCALE GENOMIC DNA]</scope>
    <source>
        <strain evidence="1 2">BO-59</strain>
    </source>
</reference>
<sequence>MAKITYLIGAGASVNALPTVSEMESRLRIFQNYLLKFTSIPGVEEYIQDIEDSIIDCSGNTIDEYANSLYRDRGAQQKYNKLKAILIGFFLFEQLKKKQSDFAINNVKSGPTVPAYSWPNKFNSNNELNERIQNTLDRRYSGFLGKVLNPENKFKPDINILSWNYDSQFEIAMERLSIPYKHLDAYVDIFPYPMQIDFNEFKESERSHNILKLNGTAGIFKNKGEIISVYDSQQEYFDDIIDIIMNIYKESKTRLERYNPLFNFAWERNIGSEYVLSRAKRMVKETEILVVIGYSFPDFNRDIDRQIFSGKSISKVYLQVNNDPSVILNMRGLKNDFYQKTESVQNCSSFFIPPEF</sequence>
<dbReference type="AlphaFoldDB" id="A0A3M9N8A9"/>
<proteinExistence type="predicted"/>
<dbReference type="RefSeq" id="WP_123121911.1">
    <property type="nucleotide sequence ID" value="NZ_RJJR01000015.1"/>
</dbReference>
<dbReference type="Proteomes" id="UP000267223">
    <property type="component" value="Unassembled WGS sequence"/>
</dbReference>
<gene>
    <name evidence="1" type="ORF">EFY79_16815</name>
</gene>
<evidence type="ECO:0000313" key="2">
    <source>
        <dbReference type="Proteomes" id="UP000267223"/>
    </source>
</evidence>
<organism evidence="1 2">
    <name type="scientific">Hanamia caeni</name>
    <dbReference type="NCBI Taxonomy" id="2294116"/>
    <lineage>
        <taxon>Bacteria</taxon>
        <taxon>Pseudomonadati</taxon>
        <taxon>Bacteroidota</taxon>
        <taxon>Chitinophagia</taxon>
        <taxon>Chitinophagales</taxon>
        <taxon>Chitinophagaceae</taxon>
        <taxon>Hanamia</taxon>
    </lineage>
</organism>
<keyword evidence="2" id="KW-1185">Reference proteome</keyword>
<name>A0A3M9N8A9_9BACT</name>
<evidence type="ECO:0008006" key="3">
    <source>
        <dbReference type="Google" id="ProtNLM"/>
    </source>
</evidence>
<accession>A0A3M9N8A9</accession>
<evidence type="ECO:0000313" key="1">
    <source>
        <dbReference type="EMBL" id="RNI33971.1"/>
    </source>
</evidence>
<dbReference type="EMBL" id="RJJR01000015">
    <property type="protein sequence ID" value="RNI33971.1"/>
    <property type="molecule type" value="Genomic_DNA"/>
</dbReference>
<protein>
    <recommendedName>
        <fullName evidence="3">SIR2-like domain-containing protein</fullName>
    </recommendedName>
</protein>
<comment type="caution">
    <text evidence="1">The sequence shown here is derived from an EMBL/GenBank/DDBJ whole genome shotgun (WGS) entry which is preliminary data.</text>
</comment>
<dbReference type="OrthoDB" id="939755at2"/>